<evidence type="ECO:0000313" key="3">
    <source>
        <dbReference type="Proteomes" id="UP000031774"/>
    </source>
</evidence>
<dbReference type="Gene3D" id="3.30.200.20">
    <property type="entry name" value="Phosphorylase Kinase, domain 1"/>
    <property type="match status" value="1"/>
</dbReference>
<reference evidence="2 3" key="1">
    <citation type="submission" date="2014-12" db="EMBL/GenBank/DDBJ databases">
        <title>Complete genome sequence of Streptomyces vietnamensis strain GIMV4.0001, a genetic manipulable producer of the benzoisochromanequinone antibiotic granaticin.</title>
        <authorList>
            <person name="Deng M.R."/>
            <person name="Guo J."/>
            <person name="Ma L.Y."/>
            <person name="Feng G.D."/>
            <person name="Mo C.Y."/>
            <person name="Zhu H.H."/>
        </authorList>
    </citation>
    <scope>NUCLEOTIDE SEQUENCE [LARGE SCALE GENOMIC DNA]</scope>
    <source>
        <strain evidence="3">GIMV4.0001</strain>
    </source>
</reference>
<evidence type="ECO:0000259" key="1">
    <source>
        <dbReference type="Pfam" id="PF01636"/>
    </source>
</evidence>
<dbReference type="SUPFAM" id="SSF56112">
    <property type="entry name" value="Protein kinase-like (PK-like)"/>
    <property type="match status" value="1"/>
</dbReference>
<dbReference type="Gene3D" id="3.90.1200.10">
    <property type="match status" value="1"/>
</dbReference>
<dbReference type="PANTHER" id="PTHR47829:SF1">
    <property type="entry name" value="HAD FAMILY PHOSPHATASE"/>
    <property type="match status" value="1"/>
</dbReference>
<dbReference type="CDD" id="cd05154">
    <property type="entry name" value="ACAD10_11_N-like"/>
    <property type="match status" value="1"/>
</dbReference>
<accession>A0A0B5IBZ5</accession>
<dbReference type="STRING" id="362257.SVTN_30185"/>
<dbReference type="Proteomes" id="UP000031774">
    <property type="component" value="Chromosome"/>
</dbReference>
<organism evidence="2 3">
    <name type="scientific">Streptomyces vietnamensis</name>
    <dbReference type="NCBI Taxonomy" id="362257"/>
    <lineage>
        <taxon>Bacteria</taxon>
        <taxon>Bacillati</taxon>
        <taxon>Actinomycetota</taxon>
        <taxon>Actinomycetes</taxon>
        <taxon>Kitasatosporales</taxon>
        <taxon>Streptomycetaceae</taxon>
        <taxon>Streptomyces</taxon>
    </lineage>
</organism>
<name>A0A0B5IBZ5_9ACTN</name>
<feature type="domain" description="Aminoglycoside phosphotransferase" evidence="1">
    <location>
        <begin position="35"/>
        <end position="248"/>
    </location>
</feature>
<dbReference type="InterPro" id="IPR002575">
    <property type="entry name" value="Aminoglycoside_PTrfase"/>
</dbReference>
<dbReference type="InterPro" id="IPR052898">
    <property type="entry name" value="ACAD10-like"/>
</dbReference>
<dbReference type="EMBL" id="CP010407">
    <property type="protein sequence ID" value="AJF67997.1"/>
    <property type="molecule type" value="Genomic_DNA"/>
</dbReference>
<dbReference type="PANTHER" id="PTHR47829">
    <property type="entry name" value="HYDROLASE, PUTATIVE (AFU_ORTHOLOGUE AFUA_1G12880)-RELATED"/>
    <property type="match status" value="1"/>
</dbReference>
<evidence type="ECO:0000313" key="2">
    <source>
        <dbReference type="EMBL" id="AJF67997.1"/>
    </source>
</evidence>
<dbReference type="AlphaFoldDB" id="A0A0B5IBZ5"/>
<dbReference type="KEGG" id="svt:SVTN_30185"/>
<proteinExistence type="predicted"/>
<protein>
    <submittedName>
        <fullName evidence="2">Acyl-CoA dehydrogenase</fullName>
    </submittedName>
</protein>
<dbReference type="InterPro" id="IPR041726">
    <property type="entry name" value="ACAD10_11_N"/>
</dbReference>
<gene>
    <name evidence="2" type="ORF">SVTN_30185</name>
</gene>
<sequence>MSTTTQRLPGLDLSRLGDWLSEAVPRSGRDLAAHLLAGGKSNLTYEVTDGVETWIVRRPPLGHVLATAHDMAREYRVMSALQDTDVPVPTTYALCEDEDVLGAGFYVMQRVEGTPYRHAAELERLGPERTRLISTGLVDTLATLHEVDPAEVGLADLGRPEGFLARQVRRWKKQLDASYCRELPAADELHARLAAQIPRESAPGIVHGDYRLDNVLVDDDDRPAAVIDWEMATLGDPLTDLALLVLYQRLGTLLGGSVVPDAASAPGFLTGDEIVQRYASRSDRDLSRFGFYLGLASFKLAAILEGIHYRHRNGQTIGPGFEHVGKVVPPLLDAGLTSLKEHR</sequence>
<dbReference type="HOGENOM" id="CLU_007526_0_0_11"/>
<dbReference type="Pfam" id="PF01636">
    <property type="entry name" value="APH"/>
    <property type="match status" value="1"/>
</dbReference>
<dbReference type="RefSeq" id="WP_041131925.1">
    <property type="nucleotide sequence ID" value="NZ_CP010407.1"/>
</dbReference>
<dbReference type="InterPro" id="IPR011009">
    <property type="entry name" value="Kinase-like_dom_sf"/>
</dbReference>
<keyword evidence="3" id="KW-1185">Reference proteome</keyword>